<sequence>MEWQSELWISGLIYGALAFGVMGFLARDELLLRLFMLAASALYLIYYYNVASVPLWDAMLANSILATVNIAVILIVVLERTTFYMSKETEALFRQFPMLTPGQFRRLLKAAREVEAVEPLSLTRAGTAVDRLWYVHEGALRIGKGGREARVETTMFVGELAFLTGAPASASVSVEPGARVLEWEAADLRRLLGKSAKLNVALQAQFNADLVRKVTRSAPLAEFSLGRLEP</sequence>
<dbReference type="EMBL" id="LGVV01000024">
    <property type="protein sequence ID" value="KNX41431.1"/>
    <property type="molecule type" value="Genomic_DNA"/>
</dbReference>
<dbReference type="Proteomes" id="UP000037046">
    <property type="component" value="Unassembled WGS sequence"/>
</dbReference>
<accession>A0A0L6CUM6</accession>
<dbReference type="InterPro" id="IPR055272">
    <property type="entry name" value="POPDC1-3_dom"/>
</dbReference>
<keyword evidence="1" id="KW-0472">Membrane</keyword>
<dbReference type="InterPro" id="IPR014710">
    <property type="entry name" value="RmlC-like_jellyroll"/>
</dbReference>
<reference evidence="4" key="1">
    <citation type="submission" date="2015-07" db="EMBL/GenBank/DDBJ databases">
        <title>Draft Genome Sequence of Roseovarius tolerans EL-164, a producer of N-Acylated Alanine Methyl Esters (NAMEs).</title>
        <authorList>
            <person name="Voget S."/>
            <person name="Bruns H."/>
            <person name="Wagner-Doebler I."/>
            <person name="Schulz S."/>
            <person name="Daniel R."/>
        </authorList>
    </citation>
    <scope>NUCLEOTIDE SEQUENCE [LARGE SCALE GENOMIC DNA]</scope>
    <source>
        <strain evidence="4">EL-164</strain>
    </source>
</reference>
<dbReference type="SUPFAM" id="SSF51206">
    <property type="entry name" value="cAMP-binding domain-like"/>
    <property type="match status" value="1"/>
</dbReference>
<keyword evidence="1" id="KW-1133">Transmembrane helix</keyword>
<proteinExistence type="predicted"/>
<dbReference type="STRING" id="74031.SAMN04488077_10464"/>
<keyword evidence="1" id="KW-0812">Transmembrane</keyword>
<comment type="caution">
    <text evidence="3">The sequence shown here is derived from an EMBL/GenBank/DDBJ whole genome shotgun (WGS) entry which is preliminary data.</text>
</comment>
<dbReference type="Pfam" id="PF00027">
    <property type="entry name" value="cNMP_binding"/>
    <property type="match status" value="1"/>
</dbReference>
<dbReference type="Pfam" id="PF04831">
    <property type="entry name" value="POPDC1-3"/>
    <property type="match status" value="1"/>
</dbReference>
<keyword evidence="4" id="KW-1185">Reference proteome</keyword>
<protein>
    <submittedName>
        <fullName evidence="3">Cyclic nucleotide-binding domain protein</fullName>
    </submittedName>
</protein>
<evidence type="ECO:0000313" key="4">
    <source>
        <dbReference type="Proteomes" id="UP000037046"/>
    </source>
</evidence>
<dbReference type="AlphaFoldDB" id="A0A0L6CUM6"/>
<dbReference type="Gene3D" id="2.60.120.10">
    <property type="entry name" value="Jelly Rolls"/>
    <property type="match status" value="1"/>
</dbReference>
<gene>
    <name evidence="3" type="ORF">ROTO_20260</name>
</gene>
<evidence type="ECO:0000313" key="3">
    <source>
        <dbReference type="EMBL" id="KNX41431.1"/>
    </source>
</evidence>
<organism evidence="3 4">
    <name type="scientific">Roseovarius tolerans</name>
    <dbReference type="NCBI Taxonomy" id="74031"/>
    <lineage>
        <taxon>Bacteria</taxon>
        <taxon>Pseudomonadati</taxon>
        <taxon>Pseudomonadota</taxon>
        <taxon>Alphaproteobacteria</taxon>
        <taxon>Rhodobacterales</taxon>
        <taxon>Roseobacteraceae</taxon>
        <taxon>Roseovarius</taxon>
    </lineage>
</organism>
<dbReference type="CDD" id="cd00038">
    <property type="entry name" value="CAP_ED"/>
    <property type="match status" value="1"/>
</dbReference>
<dbReference type="PROSITE" id="PS50042">
    <property type="entry name" value="CNMP_BINDING_3"/>
    <property type="match status" value="1"/>
</dbReference>
<dbReference type="InterPro" id="IPR000595">
    <property type="entry name" value="cNMP-bd_dom"/>
</dbReference>
<evidence type="ECO:0000259" key="2">
    <source>
        <dbReference type="PROSITE" id="PS50042"/>
    </source>
</evidence>
<name>A0A0L6CUM6_9RHOB</name>
<dbReference type="InterPro" id="IPR018490">
    <property type="entry name" value="cNMP-bd_dom_sf"/>
</dbReference>
<feature type="domain" description="Cyclic nucleotide-binding" evidence="2">
    <location>
        <begin position="95"/>
        <end position="209"/>
    </location>
</feature>
<dbReference type="RefSeq" id="WP_050662908.1">
    <property type="nucleotide sequence ID" value="NZ_CP118494.1"/>
</dbReference>
<feature type="transmembrane region" description="Helical" evidence="1">
    <location>
        <begin position="30"/>
        <end position="48"/>
    </location>
</feature>
<feature type="transmembrane region" description="Helical" evidence="1">
    <location>
        <begin position="60"/>
        <end position="78"/>
    </location>
</feature>
<dbReference type="PATRIC" id="fig|74031.6.peg.2064"/>
<dbReference type="OrthoDB" id="7638398at2"/>
<evidence type="ECO:0000256" key="1">
    <source>
        <dbReference type="SAM" id="Phobius"/>
    </source>
</evidence>
<feature type="transmembrane region" description="Helical" evidence="1">
    <location>
        <begin position="6"/>
        <end position="25"/>
    </location>
</feature>